<gene>
    <name evidence="2" type="ORF">AKJ59_00555</name>
</gene>
<evidence type="ECO:0000313" key="3">
    <source>
        <dbReference type="Proteomes" id="UP000070248"/>
    </source>
</evidence>
<proteinExistence type="predicted"/>
<organism evidence="2 3">
    <name type="scientific">candidate division MSBL1 archaeon SCGC-AAA385M02</name>
    <dbReference type="NCBI Taxonomy" id="1698287"/>
    <lineage>
        <taxon>Archaea</taxon>
        <taxon>Methanobacteriati</taxon>
        <taxon>Methanobacteriota</taxon>
        <taxon>candidate division MSBL1</taxon>
    </lineage>
</organism>
<protein>
    <submittedName>
        <fullName evidence="2">Uncharacterized protein</fullName>
    </submittedName>
</protein>
<reference evidence="2 3" key="1">
    <citation type="journal article" date="2016" name="Sci. Rep.">
        <title>Metabolic traits of an uncultured archaeal lineage -MSBL1- from brine pools of the Red Sea.</title>
        <authorList>
            <person name="Mwirichia R."/>
            <person name="Alam I."/>
            <person name="Rashid M."/>
            <person name="Vinu M."/>
            <person name="Ba-Alawi W."/>
            <person name="Anthony Kamau A."/>
            <person name="Kamanda Ngugi D."/>
            <person name="Goker M."/>
            <person name="Klenk H.P."/>
            <person name="Bajic V."/>
            <person name="Stingl U."/>
        </authorList>
    </citation>
    <scope>NUCLEOTIDE SEQUENCE [LARGE SCALE GENOMIC DNA]</scope>
    <source>
        <strain evidence="2">SCGC-AAA385M02</strain>
    </source>
</reference>
<keyword evidence="3" id="KW-1185">Reference proteome</keyword>
<feature type="region of interest" description="Disordered" evidence="1">
    <location>
        <begin position="1"/>
        <end position="29"/>
    </location>
</feature>
<comment type="caution">
    <text evidence="2">The sequence shown here is derived from an EMBL/GenBank/DDBJ whole genome shotgun (WGS) entry which is preliminary data.</text>
</comment>
<sequence>MNEEIIELEIKEEPGEEEKPEKASKMPKIEGAVPATAGLKIVLKNPKISIDKLILKKKE</sequence>
<dbReference type="Proteomes" id="UP000070248">
    <property type="component" value="Unassembled WGS sequence"/>
</dbReference>
<name>A0A133VQL6_9EURY</name>
<evidence type="ECO:0000313" key="2">
    <source>
        <dbReference type="EMBL" id="KXB08744.1"/>
    </source>
</evidence>
<feature type="compositionally biased region" description="Basic and acidic residues" evidence="1">
    <location>
        <begin position="8"/>
        <end position="28"/>
    </location>
</feature>
<dbReference type="EMBL" id="LHYL01000006">
    <property type="protein sequence ID" value="KXB08744.1"/>
    <property type="molecule type" value="Genomic_DNA"/>
</dbReference>
<dbReference type="AlphaFoldDB" id="A0A133VQL6"/>
<accession>A0A133VQL6</accession>
<evidence type="ECO:0000256" key="1">
    <source>
        <dbReference type="SAM" id="MobiDB-lite"/>
    </source>
</evidence>